<feature type="compositionally biased region" description="Low complexity" evidence="10">
    <location>
        <begin position="732"/>
        <end position="745"/>
    </location>
</feature>
<evidence type="ECO:0000256" key="4">
    <source>
        <dbReference type="ARBA" id="ARBA00023277"/>
    </source>
</evidence>
<dbReference type="FunFam" id="1.50.10.10:FF:000020">
    <property type="entry name" value="Endoglucanase"/>
    <property type="match status" value="1"/>
</dbReference>
<dbReference type="SMART" id="SM01067">
    <property type="entry name" value="CBM_3"/>
    <property type="match status" value="2"/>
</dbReference>
<dbReference type="InterPro" id="IPR033126">
    <property type="entry name" value="Glyco_hydro_9_Asp/Glu_AS"/>
</dbReference>
<feature type="domain" description="Fibronectin type-III" evidence="11">
    <location>
        <begin position="752"/>
        <end position="846"/>
    </location>
</feature>
<dbReference type="EC" id="3.2.1.4" evidence="9"/>
<gene>
    <name evidence="13" type="ORF">BON30_07185</name>
</gene>
<reference evidence="14" key="1">
    <citation type="submission" date="2016-11" db="EMBL/GenBank/DDBJ databases">
        <authorList>
            <person name="Shukria A."/>
            <person name="Stevens D.C."/>
        </authorList>
    </citation>
    <scope>NUCLEOTIDE SEQUENCE [LARGE SCALE GENOMIC DNA]</scope>
    <source>
        <strain evidence="14">Cbfe23</strain>
    </source>
</reference>
<dbReference type="RefSeq" id="WP_071897162.1">
    <property type="nucleotide sequence ID" value="NZ_MPIN01000002.1"/>
</dbReference>
<evidence type="ECO:0000256" key="5">
    <source>
        <dbReference type="ARBA" id="ARBA00023295"/>
    </source>
</evidence>
<dbReference type="InterPro" id="IPR018221">
    <property type="entry name" value="Glyco_hydro_9_His_AS"/>
</dbReference>
<dbReference type="PROSITE" id="PS51172">
    <property type="entry name" value="CBM3"/>
    <property type="match status" value="2"/>
</dbReference>
<evidence type="ECO:0000313" key="13">
    <source>
        <dbReference type="EMBL" id="OJH40720.1"/>
    </source>
</evidence>
<keyword evidence="9" id="KW-0732">Signal</keyword>
<dbReference type="InterPro" id="IPR036966">
    <property type="entry name" value="CBM3_sf"/>
</dbReference>
<evidence type="ECO:0000256" key="10">
    <source>
        <dbReference type="SAM" id="MobiDB-lite"/>
    </source>
</evidence>
<feature type="active site" evidence="8">
    <location>
        <position position="452"/>
    </location>
</feature>
<dbReference type="PROSITE" id="PS00698">
    <property type="entry name" value="GH9_3"/>
    <property type="match status" value="1"/>
</dbReference>
<evidence type="ECO:0000256" key="9">
    <source>
        <dbReference type="RuleBase" id="RU361166"/>
    </source>
</evidence>
<comment type="similarity">
    <text evidence="7 9">Belongs to the glycosyl hydrolase 9 (cellulase E) family.</text>
</comment>
<keyword evidence="4 7" id="KW-0119">Carbohydrate metabolism</keyword>
<evidence type="ECO:0000256" key="3">
    <source>
        <dbReference type="ARBA" id="ARBA00023001"/>
    </source>
</evidence>
<accession>A0A1L9BEP7</accession>
<dbReference type="InterPro" id="IPR003961">
    <property type="entry name" value="FN3_dom"/>
</dbReference>
<dbReference type="SUPFAM" id="SSF49265">
    <property type="entry name" value="Fibronectin type III"/>
    <property type="match status" value="1"/>
</dbReference>
<evidence type="ECO:0000256" key="6">
    <source>
        <dbReference type="ARBA" id="ARBA00023326"/>
    </source>
</evidence>
<dbReference type="InterPro" id="IPR001701">
    <property type="entry name" value="Glyco_hydro_9"/>
</dbReference>
<dbReference type="SUPFAM" id="SSF48208">
    <property type="entry name" value="Six-hairpin glycosidases"/>
    <property type="match status" value="1"/>
</dbReference>
<protein>
    <recommendedName>
        <fullName evidence="9">Endoglucanase</fullName>
        <ecNumber evidence="9">3.2.1.4</ecNumber>
    </recommendedName>
</protein>
<keyword evidence="6 7" id="KW-0624">Polysaccharide degradation</keyword>
<keyword evidence="5 7" id="KW-0326">Glycosidase</keyword>
<feature type="active site" evidence="8">
    <location>
        <position position="443"/>
    </location>
</feature>
<dbReference type="Proteomes" id="UP000182229">
    <property type="component" value="Unassembled WGS sequence"/>
</dbReference>
<dbReference type="InterPro" id="IPR036116">
    <property type="entry name" value="FN3_sf"/>
</dbReference>
<name>A0A1L9BEP7_9BACT</name>
<dbReference type="Pfam" id="PF00942">
    <property type="entry name" value="CBM_3"/>
    <property type="match status" value="2"/>
</dbReference>
<dbReference type="Pfam" id="PF00041">
    <property type="entry name" value="fn3"/>
    <property type="match status" value="1"/>
</dbReference>
<evidence type="ECO:0000259" key="12">
    <source>
        <dbReference type="PROSITE" id="PS51172"/>
    </source>
</evidence>
<dbReference type="PROSITE" id="PS50853">
    <property type="entry name" value="FN3"/>
    <property type="match status" value="2"/>
</dbReference>
<dbReference type="AlphaFoldDB" id="A0A1L9BEP7"/>
<dbReference type="STRING" id="83449.BON30_07185"/>
<sequence>MRKPFLTTPAALLMGLSSVVSPLAAQAQTFNYAEALQKSIWFYEAQRSGPLPSNNRVSWRGDSGLNDGADVGKDLTGGWYDAGDHVKFGLPMAASATLLAWSLYEYEEAYQQSGQRAALLDNLRWVNDYFIKAHTAPNELYGQVGAGNADHAWWGPAEVMQMARPAFKIDASCPGSDLAGETAAAMAASSIVFRESDPAYAATLLTHAKQLFSFADTYRGKYSDCITDAKSFYNSWSGYWDELSWAGAWLYLATAESSYLTKAEGYTAYWGNENQTPYWSYRWTHNWDDKHFGAQLLLARLTGKDIYKSSTERNLDYWTTGFNGERVRYSPGGLAWLDTWGSLRYAANASFLAFVYSDDIAASDPARATRYRDFADRQIRYMLGENPRNSSYVVGFGVNPPRNPHHRTAHGAWADSLSNPVESRHILYGALVGGPDASDAYVDDRSNYTANEVATDYNAAFTGALAKMYLLHGGTPDPTFPKRETPTTDEFYVEAGINVSGQNFTEIRSYVNNVSSWPARMGDKLSLRYFIDISEVIAAGGSAASLTVSMNYSQGAKVLPLKQWSGNIYYVTVDFTGTPVYPGGQSAFRKEAQFRIAAAVGAAWDPTNDPSYKNLTASAARTSLIPIYDNGVRIFGSEPGPIVVDTIPPALPVGLLAAAANPTQINLSWNANTEPDLAGYNVYRSTTSGFTPSASNRVASGLTAASYSDAGLKASTVYYYKITAVDTSGNESSASAQSSASTPAPDTLPPAAPAGLKATSASASQINLSWTASTEADLKGYNVYRSTTSGFTPSAANRIASGISATSYASTDLTASTAYYYKITAVDTSGNESPASTEVSATTQQAPASSLSVQYRDGDANSPTNNQARPHFRIANGGTASVPLSELKVRYYFTPDSGESVQVACDYANVNCSNVTSTVVQLPTPKTGASHYIEFGFTTGAGSVAAGRDTGEIQIRFNKSNWSNFDETNDYSFDPTKTSFSSTSKMTVFRSGVLVWGTEP</sequence>
<dbReference type="Gene3D" id="2.60.40.10">
    <property type="entry name" value="Immunoglobulins"/>
    <property type="match status" value="2"/>
</dbReference>
<dbReference type="InterPro" id="IPR001956">
    <property type="entry name" value="CBM3"/>
</dbReference>
<feature type="domain" description="CBM3" evidence="12">
    <location>
        <begin position="848"/>
        <end position="1000"/>
    </location>
</feature>
<evidence type="ECO:0000313" key="14">
    <source>
        <dbReference type="Proteomes" id="UP000182229"/>
    </source>
</evidence>
<dbReference type="InterPro" id="IPR013783">
    <property type="entry name" value="Ig-like_fold"/>
</dbReference>
<evidence type="ECO:0000259" key="11">
    <source>
        <dbReference type="PROSITE" id="PS50853"/>
    </source>
</evidence>
<dbReference type="OrthoDB" id="9808897at2"/>
<keyword evidence="3 9" id="KW-0136">Cellulose degradation</keyword>
<dbReference type="InterPro" id="IPR008928">
    <property type="entry name" value="6-hairpin_glycosidase_sf"/>
</dbReference>
<evidence type="ECO:0000256" key="1">
    <source>
        <dbReference type="ARBA" id="ARBA00000966"/>
    </source>
</evidence>
<dbReference type="EMBL" id="MPIN01000002">
    <property type="protein sequence ID" value="OJH40720.1"/>
    <property type="molecule type" value="Genomic_DNA"/>
</dbReference>
<organism evidence="13 14">
    <name type="scientific">Cystobacter ferrugineus</name>
    <dbReference type="NCBI Taxonomy" id="83449"/>
    <lineage>
        <taxon>Bacteria</taxon>
        <taxon>Pseudomonadati</taxon>
        <taxon>Myxococcota</taxon>
        <taxon>Myxococcia</taxon>
        <taxon>Myxococcales</taxon>
        <taxon>Cystobacterineae</taxon>
        <taxon>Archangiaceae</taxon>
        <taxon>Cystobacter</taxon>
    </lineage>
</organism>
<proteinExistence type="inferred from homology"/>
<dbReference type="Pfam" id="PF00759">
    <property type="entry name" value="Glyco_hydro_9"/>
    <property type="match status" value="1"/>
</dbReference>
<dbReference type="InterPro" id="IPR008965">
    <property type="entry name" value="CBM2/CBM3_carb-bd_dom_sf"/>
</dbReference>
<comment type="catalytic activity">
    <reaction evidence="1 9">
        <text>Endohydrolysis of (1-&gt;4)-beta-D-glucosidic linkages in cellulose, lichenin and cereal beta-D-glucans.</text>
        <dbReference type="EC" id="3.2.1.4"/>
    </reaction>
</comment>
<dbReference type="PROSITE" id="PS00592">
    <property type="entry name" value="GH9_2"/>
    <property type="match status" value="1"/>
</dbReference>
<feature type="domain" description="Fibronectin type-III" evidence="11">
    <location>
        <begin position="648"/>
        <end position="745"/>
    </location>
</feature>
<dbReference type="SUPFAM" id="SSF49384">
    <property type="entry name" value="Carbohydrate-binding domain"/>
    <property type="match status" value="2"/>
</dbReference>
<dbReference type="GO" id="GO:0030248">
    <property type="term" value="F:cellulose binding"/>
    <property type="evidence" value="ECO:0007669"/>
    <property type="project" value="InterPro"/>
</dbReference>
<dbReference type="CDD" id="cd00063">
    <property type="entry name" value="FN3"/>
    <property type="match status" value="2"/>
</dbReference>
<feature type="active site" evidence="7">
    <location>
        <position position="405"/>
    </location>
</feature>
<evidence type="ECO:0000256" key="7">
    <source>
        <dbReference type="PROSITE-ProRule" id="PRU10059"/>
    </source>
</evidence>
<reference evidence="13 14" key="2">
    <citation type="submission" date="2016-12" db="EMBL/GenBank/DDBJ databases">
        <title>Draft Genome Sequence of Cystobacter ferrugineus Strain Cbfe23.</title>
        <authorList>
            <person name="Akbar S."/>
            <person name="Dowd S.E."/>
            <person name="Stevens D.C."/>
        </authorList>
    </citation>
    <scope>NUCLEOTIDE SEQUENCE [LARGE SCALE GENOMIC DNA]</scope>
    <source>
        <strain evidence="13 14">Cbfe23</strain>
    </source>
</reference>
<evidence type="ECO:0000256" key="2">
    <source>
        <dbReference type="ARBA" id="ARBA00022801"/>
    </source>
</evidence>
<dbReference type="Gene3D" id="2.60.40.710">
    <property type="entry name" value="Endoglucanase-like"/>
    <property type="match status" value="2"/>
</dbReference>
<feature type="region of interest" description="Disordered" evidence="10">
    <location>
        <begin position="731"/>
        <end position="756"/>
    </location>
</feature>
<dbReference type="GO" id="GO:0030245">
    <property type="term" value="P:cellulose catabolic process"/>
    <property type="evidence" value="ECO:0007669"/>
    <property type="project" value="UniProtKB-KW"/>
</dbReference>
<dbReference type="SMART" id="SM00060">
    <property type="entry name" value="FN3"/>
    <property type="match status" value="2"/>
</dbReference>
<dbReference type="Gene3D" id="1.50.10.10">
    <property type="match status" value="1"/>
</dbReference>
<dbReference type="InterPro" id="IPR012341">
    <property type="entry name" value="6hp_glycosidase-like_sf"/>
</dbReference>
<feature type="chain" id="PRO_5011813128" description="Endoglucanase" evidence="9">
    <location>
        <begin position="28"/>
        <end position="1000"/>
    </location>
</feature>
<evidence type="ECO:0000256" key="8">
    <source>
        <dbReference type="PROSITE-ProRule" id="PRU10060"/>
    </source>
</evidence>
<feature type="domain" description="CBM3" evidence="12">
    <location>
        <begin position="486"/>
        <end position="640"/>
    </location>
</feature>
<dbReference type="PANTHER" id="PTHR22298">
    <property type="entry name" value="ENDO-1,4-BETA-GLUCANASE"/>
    <property type="match status" value="1"/>
</dbReference>
<feature type="signal peptide" evidence="9">
    <location>
        <begin position="1"/>
        <end position="27"/>
    </location>
</feature>
<keyword evidence="2 7" id="KW-0378">Hydrolase</keyword>
<comment type="caution">
    <text evidence="13">The sequence shown here is derived from an EMBL/GenBank/DDBJ whole genome shotgun (WGS) entry which is preliminary data.</text>
</comment>
<dbReference type="GO" id="GO:0008810">
    <property type="term" value="F:cellulase activity"/>
    <property type="evidence" value="ECO:0007669"/>
    <property type="project" value="UniProtKB-EC"/>
</dbReference>
<keyword evidence="14" id="KW-1185">Reference proteome</keyword>